<evidence type="ECO:0000313" key="13">
    <source>
        <dbReference type="Proteomes" id="UP000279236"/>
    </source>
</evidence>
<gene>
    <name evidence="12" type="primary">RAM1</name>
    <name evidence="12" type="ORF">EHS24_002283</name>
</gene>
<dbReference type="OrthoDB" id="10261146at2759"/>
<evidence type="ECO:0000256" key="4">
    <source>
        <dbReference type="ARBA" id="ARBA00022602"/>
    </source>
</evidence>
<dbReference type="PANTHER" id="PTHR11774:SF6">
    <property type="entry name" value="PROTEIN FARNESYLTRANSFERASE SUBUNIT BETA"/>
    <property type="match status" value="1"/>
</dbReference>
<evidence type="ECO:0000256" key="9">
    <source>
        <dbReference type="RuleBase" id="RU365056"/>
    </source>
</evidence>
<keyword evidence="13" id="KW-1185">Reference proteome</keyword>
<evidence type="ECO:0000259" key="11">
    <source>
        <dbReference type="Pfam" id="PF00432"/>
    </source>
</evidence>
<keyword evidence="7" id="KW-0677">Repeat</keyword>
<organism evidence="12 13">
    <name type="scientific">Apiotrichum porosum</name>
    <dbReference type="NCBI Taxonomy" id="105984"/>
    <lineage>
        <taxon>Eukaryota</taxon>
        <taxon>Fungi</taxon>
        <taxon>Dikarya</taxon>
        <taxon>Basidiomycota</taxon>
        <taxon>Agaricomycotina</taxon>
        <taxon>Tremellomycetes</taxon>
        <taxon>Trichosporonales</taxon>
        <taxon>Trichosporonaceae</taxon>
        <taxon>Apiotrichum</taxon>
    </lineage>
</organism>
<dbReference type="Gene3D" id="1.50.10.20">
    <property type="match status" value="1"/>
</dbReference>
<sequence length="524" mass="56275">MGAAYPSIFTLPHIPAPSDGVDTGTIFEQRDTEGAITDVLDSQPPALMTDGGTTLRKAEHTQFLASTFFRLPSAYVSLDASKPWLMFWTVHSLDLLGVALDQGTKDRAINTIMAYLSPAGGFAGGANNSHLPHLLPTYASVCSLAIVGNASATGGWDRVAAMRQETYDFFMRCKRPDGGFVVCDGGEIDVRGTYCLLVVATLLDIITPELVHNVDKFIAACQTYEGGFACSTWAFGVGPYDDPTESTTRAAMAEAHGGYTSCSLASHFLLSSIVPTDGAPLASLAPSFPAPIDVASAVRWSALMQGEAGEAGGFRGRSNKLVDGCYGWWVGGGFPVLETLLKREKSRQDALHADTSAKIAIVDDDGNDEWADEEAMHHLFNRVALQEYILLAAQKEPGATGGLRDKPLKRPDLYHTCNNLSGLSIAQHRLNHSPTSVAAKAAAFDDTKGLPPVNPTKPEGGWASEEERQRARRQIYASVLGWVEDEKAELVVGGSDSRVNTTMPVVNILGLRLKPFVDYFYGQA</sequence>
<keyword evidence="5 9" id="KW-0808">Transferase</keyword>
<dbReference type="GO" id="GO:0008270">
    <property type="term" value="F:zinc ion binding"/>
    <property type="evidence" value="ECO:0007669"/>
    <property type="project" value="UniProtKB-UniRule"/>
</dbReference>
<feature type="region of interest" description="Disordered" evidence="10">
    <location>
        <begin position="446"/>
        <end position="468"/>
    </location>
</feature>
<dbReference type="InterPro" id="IPR026872">
    <property type="entry name" value="FTB"/>
</dbReference>
<dbReference type="GO" id="GO:0097354">
    <property type="term" value="P:prenylation"/>
    <property type="evidence" value="ECO:0007669"/>
    <property type="project" value="UniProtKB-UniRule"/>
</dbReference>
<dbReference type="GeneID" id="39586826"/>
<keyword evidence="6 9" id="KW-0479">Metal-binding</keyword>
<dbReference type="CDD" id="cd02893">
    <property type="entry name" value="FTase"/>
    <property type="match status" value="1"/>
</dbReference>
<comment type="function">
    <text evidence="9">Catalyzes the transfer of a farnesyl moiety from farnesyl diphosphate to a cysteine at the fourth position from the C-terminus of several proteins. The beta subunit is responsible for peptide-binding.</text>
</comment>
<comment type="catalytic activity">
    <reaction evidence="9">
        <text>L-cysteinyl-[protein] + (2E,6E)-farnesyl diphosphate = S-(2E,6E)-farnesyl-L-cysteinyl-[protein] + diphosphate</text>
        <dbReference type="Rhea" id="RHEA:13345"/>
        <dbReference type="Rhea" id="RHEA-COMP:10131"/>
        <dbReference type="Rhea" id="RHEA-COMP:11535"/>
        <dbReference type="ChEBI" id="CHEBI:29950"/>
        <dbReference type="ChEBI" id="CHEBI:33019"/>
        <dbReference type="ChEBI" id="CHEBI:86019"/>
        <dbReference type="ChEBI" id="CHEBI:175763"/>
    </reaction>
</comment>
<dbReference type="InterPro" id="IPR008930">
    <property type="entry name" value="Terpenoid_cyclase/PrenylTrfase"/>
</dbReference>
<dbReference type="Pfam" id="PF00432">
    <property type="entry name" value="Prenyltrans"/>
    <property type="match status" value="1"/>
</dbReference>
<evidence type="ECO:0000256" key="10">
    <source>
        <dbReference type="SAM" id="MobiDB-lite"/>
    </source>
</evidence>
<evidence type="ECO:0000256" key="2">
    <source>
        <dbReference type="ARBA" id="ARBA00012702"/>
    </source>
</evidence>
<dbReference type="EC" id="2.5.1.58" evidence="2 9"/>
<proteinExistence type="inferred from homology"/>
<evidence type="ECO:0000256" key="7">
    <source>
        <dbReference type="ARBA" id="ARBA00022737"/>
    </source>
</evidence>
<keyword evidence="8 9" id="KW-0862">Zinc</keyword>
<comment type="caution">
    <text evidence="12">The sequence shown here is derived from an EMBL/GenBank/DDBJ whole genome shotgun (WGS) entry which is preliminary data.</text>
</comment>
<dbReference type="InterPro" id="IPR001330">
    <property type="entry name" value="Prenyltrans"/>
</dbReference>
<evidence type="ECO:0000256" key="3">
    <source>
        <dbReference type="ARBA" id="ARBA00015798"/>
    </source>
</evidence>
<comment type="subunit">
    <text evidence="9">Heterodimer of an alpha and a beta subunit.</text>
</comment>
<protein>
    <recommendedName>
        <fullName evidence="3 9">Protein farnesyltransferase subunit beta</fullName>
        <shortName evidence="9">FTase-beta</shortName>
        <ecNumber evidence="2 9">2.5.1.58</ecNumber>
    </recommendedName>
</protein>
<comment type="similarity">
    <text evidence="1 9">Belongs to the protein prenyltransferase subunit beta family.</text>
</comment>
<dbReference type="InterPro" id="IPR045089">
    <property type="entry name" value="PGGT1B-like"/>
</dbReference>
<accession>A0A427XII5</accession>
<dbReference type="GO" id="GO:0004660">
    <property type="term" value="F:protein farnesyltransferase activity"/>
    <property type="evidence" value="ECO:0007669"/>
    <property type="project" value="UniProtKB-UniRule"/>
</dbReference>
<evidence type="ECO:0000256" key="5">
    <source>
        <dbReference type="ARBA" id="ARBA00022679"/>
    </source>
</evidence>
<name>A0A427XII5_9TREE</name>
<dbReference type="RefSeq" id="XP_028473704.1">
    <property type="nucleotide sequence ID" value="XM_028618026.1"/>
</dbReference>
<dbReference type="EMBL" id="RSCE01000012">
    <property type="protein sequence ID" value="RSH78557.1"/>
    <property type="molecule type" value="Genomic_DNA"/>
</dbReference>
<comment type="cofactor">
    <cofactor evidence="9">
        <name>Zn(2+)</name>
        <dbReference type="ChEBI" id="CHEBI:29105"/>
    </cofactor>
    <text evidence="9">Binds 1 zinc ion per subunit.</text>
</comment>
<dbReference type="STRING" id="105984.A0A427XII5"/>
<keyword evidence="4 9" id="KW-0637">Prenyltransferase</keyword>
<dbReference type="PANTHER" id="PTHR11774">
    <property type="entry name" value="GERANYLGERANYL TRANSFERASE TYPE BETA SUBUNIT"/>
    <property type="match status" value="1"/>
</dbReference>
<feature type="domain" description="Prenyltransferase alpha-alpha toroid" evidence="11">
    <location>
        <begin position="55"/>
        <end position="446"/>
    </location>
</feature>
<dbReference type="AlphaFoldDB" id="A0A427XII5"/>
<dbReference type="Proteomes" id="UP000279236">
    <property type="component" value="Unassembled WGS sequence"/>
</dbReference>
<evidence type="ECO:0000256" key="8">
    <source>
        <dbReference type="ARBA" id="ARBA00022833"/>
    </source>
</evidence>
<dbReference type="SUPFAM" id="SSF48239">
    <property type="entry name" value="Terpenoid cyclases/Protein prenyltransferases"/>
    <property type="match status" value="1"/>
</dbReference>
<evidence type="ECO:0000313" key="12">
    <source>
        <dbReference type="EMBL" id="RSH78557.1"/>
    </source>
</evidence>
<dbReference type="GO" id="GO:0005965">
    <property type="term" value="C:protein farnesyltransferase complex"/>
    <property type="evidence" value="ECO:0007669"/>
    <property type="project" value="UniProtKB-UniRule"/>
</dbReference>
<reference evidence="12 13" key="1">
    <citation type="submission" date="2018-11" db="EMBL/GenBank/DDBJ databases">
        <title>Genome sequence of Apiotrichum porosum DSM 27194.</title>
        <authorList>
            <person name="Aliyu H."/>
            <person name="Gorte O."/>
            <person name="Ochsenreither K."/>
        </authorList>
    </citation>
    <scope>NUCLEOTIDE SEQUENCE [LARGE SCALE GENOMIC DNA]</scope>
    <source>
        <strain evidence="12 13">DSM 27194</strain>
    </source>
</reference>
<evidence type="ECO:0000256" key="6">
    <source>
        <dbReference type="ARBA" id="ARBA00022723"/>
    </source>
</evidence>
<evidence type="ECO:0000256" key="1">
    <source>
        <dbReference type="ARBA" id="ARBA00010497"/>
    </source>
</evidence>